<dbReference type="eggNOG" id="COG4221">
    <property type="taxonomic scope" value="Bacteria"/>
</dbReference>
<dbReference type="AlphaFoldDB" id="B2J3L0"/>
<dbReference type="Proteomes" id="UP000001191">
    <property type="component" value="Chromosome"/>
</dbReference>
<evidence type="ECO:0000256" key="2">
    <source>
        <dbReference type="RuleBase" id="RU000363"/>
    </source>
</evidence>
<dbReference type="GO" id="GO:0008202">
    <property type="term" value="P:steroid metabolic process"/>
    <property type="evidence" value="ECO:0007669"/>
    <property type="project" value="TreeGrafter"/>
</dbReference>
<protein>
    <submittedName>
        <fullName evidence="3">Short-chain dehydrogenase/reductase SDR</fullName>
        <ecNumber evidence="3">1.1.1.105</ecNumber>
    </submittedName>
</protein>
<dbReference type="Gene3D" id="3.40.50.720">
    <property type="entry name" value="NAD(P)-binding Rossmann-like Domain"/>
    <property type="match status" value="1"/>
</dbReference>
<proteinExistence type="inferred from homology"/>
<dbReference type="PANTHER" id="PTHR43313">
    <property type="entry name" value="SHORT-CHAIN DEHYDROGENASE/REDUCTASE FAMILY 9C"/>
    <property type="match status" value="1"/>
</dbReference>
<dbReference type="KEGG" id="npu:Npun_F0140"/>
<dbReference type="InterPro" id="IPR002347">
    <property type="entry name" value="SDR_fam"/>
</dbReference>
<dbReference type="GO" id="GO:0004745">
    <property type="term" value="F:all-trans-retinol dehydrogenase (NAD+) activity"/>
    <property type="evidence" value="ECO:0007669"/>
    <property type="project" value="UniProtKB-EC"/>
</dbReference>
<dbReference type="CDD" id="cd05374">
    <property type="entry name" value="17beta-HSD-like_SDR_c"/>
    <property type="match status" value="1"/>
</dbReference>
<dbReference type="InterPro" id="IPR036291">
    <property type="entry name" value="NAD(P)-bd_dom_sf"/>
</dbReference>
<organism evidence="3 4">
    <name type="scientific">Nostoc punctiforme (strain ATCC 29133 / PCC 73102)</name>
    <dbReference type="NCBI Taxonomy" id="63737"/>
    <lineage>
        <taxon>Bacteria</taxon>
        <taxon>Bacillati</taxon>
        <taxon>Cyanobacteriota</taxon>
        <taxon>Cyanophyceae</taxon>
        <taxon>Nostocales</taxon>
        <taxon>Nostocaceae</taxon>
        <taxon>Nostoc</taxon>
    </lineage>
</organism>
<comment type="similarity">
    <text evidence="1 2">Belongs to the short-chain dehydrogenases/reductases (SDR) family.</text>
</comment>
<name>B2J3L0_NOSP7</name>
<sequence length="305" mass="32771">MQLKYGELVIGSPSYKKRKLMVVEHQRTVVVTGASTGIGQACALLLDQLGFSVFAGVRQNIDAQTLKQKGSPRLIPIFLDVTDAESIADAVDKVTNEVGGTGILGLVNNAGIAIPGPLELLAIAEFQHQMQVNVTGQLAVTQAFLGLLRQSRGRIINMGSIAGRSPTPFLGAYNASKFALEALTDVMRMELRPWGISVSIIEPGSIATPIWEKSLSQSEVAQYDLPQSAQNLYGQAMNIVRKKMQILASKGISADIVAQTVVHALTAKQPKTRYLVGSDAKLGAVLKHILSDKLHDQIILYSMGL</sequence>
<evidence type="ECO:0000313" key="4">
    <source>
        <dbReference type="Proteomes" id="UP000001191"/>
    </source>
</evidence>
<dbReference type="SUPFAM" id="SSF51735">
    <property type="entry name" value="NAD(P)-binding Rossmann-fold domains"/>
    <property type="match status" value="1"/>
</dbReference>
<dbReference type="InterPro" id="IPR020904">
    <property type="entry name" value="Sc_DH/Rdtase_CS"/>
</dbReference>
<dbReference type="PRINTS" id="PR00080">
    <property type="entry name" value="SDRFAMILY"/>
</dbReference>
<dbReference type="EC" id="1.1.1.105" evidence="3"/>
<gene>
    <name evidence="3" type="ordered locus">Npun_F0140</name>
</gene>
<dbReference type="PRINTS" id="PR00081">
    <property type="entry name" value="GDHRDH"/>
</dbReference>
<reference evidence="3 4" key="2">
    <citation type="journal article" date="2013" name="Plant Physiol.">
        <title>A Nostoc punctiforme Sugar Transporter Necessary to Establish a Cyanobacterium-Plant Symbiosis.</title>
        <authorList>
            <person name="Ekman M."/>
            <person name="Picossi S."/>
            <person name="Campbell E.L."/>
            <person name="Meeks J.C."/>
            <person name="Flores E."/>
        </authorList>
    </citation>
    <scope>NUCLEOTIDE SEQUENCE [LARGE SCALE GENOMIC DNA]</scope>
    <source>
        <strain evidence="4">ATCC 29133 / PCC 73102</strain>
    </source>
</reference>
<dbReference type="Pfam" id="PF00106">
    <property type="entry name" value="adh_short"/>
    <property type="match status" value="1"/>
</dbReference>
<dbReference type="PhylomeDB" id="B2J3L0"/>
<dbReference type="EnsemblBacteria" id="ACC78940">
    <property type="protein sequence ID" value="ACC78940"/>
    <property type="gene ID" value="Npun_F0140"/>
</dbReference>
<accession>B2J3L0</accession>
<dbReference type="STRING" id="63737.Npun_F0140"/>
<keyword evidence="3" id="KW-0560">Oxidoreductase</keyword>
<evidence type="ECO:0000256" key="1">
    <source>
        <dbReference type="ARBA" id="ARBA00006484"/>
    </source>
</evidence>
<dbReference type="PANTHER" id="PTHR43313:SF1">
    <property type="entry name" value="3BETA-HYDROXYSTEROID DEHYDROGENASE DHS-16"/>
    <property type="match status" value="1"/>
</dbReference>
<keyword evidence="4" id="KW-1185">Reference proteome</keyword>
<dbReference type="EMBL" id="CP001037">
    <property type="protein sequence ID" value="ACC78940.1"/>
    <property type="molecule type" value="Genomic_DNA"/>
</dbReference>
<reference evidence="4" key="1">
    <citation type="submission" date="2008-04" db="EMBL/GenBank/DDBJ databases">
        <title>Complete sequence of chromosome of Nostoc punctiforme ATCC 29133.</title>
        <authorList>
            <consortium name="US DOE Joint Genome Institute"/>
            <person name="Copeland A."/>
            <person name="Lucas S."/>
            <person name="Lapidus A."/>
            <person name="Glavina del Rio T."/>
            <person name="Dalin E."/>
            <person name="Tice H."/>
            <person name="Pitluck S."/>
            <person name="Chain P."/>
            <person name="Malfatti S."/>
            <person name="Shin M."/>
            <person name="Vergez L."/>
            <person name="Schmutz J."/>
            <person name="Larimer F."/>
            <person name="Land M."/>
            <person name="Hauser L."/>
            <person name="Kyrpides N."/>
            <person name="Kim E."/>
            <person name="Meeks J.C."/>
            <person name="Elhai J."/>
            <person name="Campbell E.L."/>
            <person name="Thiel T."/>
            <person name="Longmire J."/>
            <person name="Potts M."/>
            <person name="Atlas R."/>
        </authorList>
    </citation>
    <scope>NUCLEOTIDE SEQUENCE [LARGE SCALE GENOMIC DNA]</scope>
    <source>
        <strain evidence="4">ATCC 29133 / PCC 73102</strain>
    </source>
</reference>
<evidence type="ECO:0000313" key="3">
    <source>
        <dbReference type="EMBL" id="ACC78940.1"/>
    </source>
</evidence>
<dbReference type="HOGENOM" id="CLU_010194_2_9_3"/>
<dbReference type="PROSITE" id="PS00061">
    <property type="entry name" value="ADH_SHORT"/>
    <property type="match status" value="1"/>
</dbReference>